<proteinExistence type="predicted"/>
<dbReference type="EMBL" id="GEDG01027283">
    <property type="protein sequence ID" value="JAP13948.1"/>
    <property type="molecule type" value="Transcribed_RNA"/>
</dbReference>
<protein>
    <submittedName>
        <fullName evidence="1">Putative ovule protein</fullName>
    </submittedName>
</protein>
<accession>A0A0V0H0N6</accession>
<organism evidence="1">
    <name type="scientific">Solanum chacoense</name>
    <name type="common">Chaco potato</name>
    <dbReference type="NCBI Taxonomy" id="4108"/>
    <lineage>
        <taxon>Eukaryota</taxon>
        <taxon>Viridiplantae</taxon>
        <taxon>Streptophyta</taxon>
        <taxon>Embryophyta</taxon>
        <taxon>Tracheophyta</taxon>
        <taxon>Spermatophyta</taxon>
        <taxon>Magnoliopsida</taxon>
        <taxon>eudicotyledons</taxon>
        <taxon>Gunneridae</taxon>
        <taxon>Pentapetalae</taxon>
        <taxon>asterids</taxon>
        <taxon>lamiids</taxon>
        <taxon>Solanales</taxon>
        <taxon>Solanaceae</taxon>
        <taxon>Solanoideae</taxon>
        <taxon>Solaneae</taxon>
        <taxon>Solanum</taxon>
    </lineage>
</organism>
<dbReference type="AlphaFoldDB" id="A0A0V0H0N6"/>
<evidence type="ECO:0000313" key="1">
    <source>
        <dbReference type="EMBL" id="JAP13948.1"/>
    </source>
</evidence>
<sequence>MTFITAFPSLLYFLFGHSLIFFTLAEGLLETTSLPSQGRGKICARTTLFRLHLCDYVVVVVV</sequence>
<reference evidence="1" key="1">
    <citation type="submission" date="2015-12" db="EMBL/GenBank/DDBJ databases">
        <title>Gene expression during late stages of embryo sac development: a critical building block for successful pollen-pistil interactions.</title>
        <authorList>
            <person name="Liu Y."/>
            <person name="Joly V."/>
            <person name="Sabar M."/>
            <person name="Matton D.P."/>
        </authorList>
    </citation>
    <scope>NUCLEOTIDE SEQUENCE</scope>
</reference>
<name>A0A0V0H0N6_SOLCH</name>